<gene>
    <name evidence="13" type="ORF">G3W61_33725</name>
</gene>
<dbReference type="AlphaFoldDB" id="A0A7X5N4A1"/>
<protein>
    <submittedName>
        <fullName evidence="13">DUF4118 domain-containing protein</fullName>
    </submittedName>
</protein>
<keyword evidence="6" id="KW-0418">Kinase</keyword>
<evidence type="ECO:0000256" key="4">
    <source>
        <dbReference type="ARBA" id="ARBA00022692"/>
    </source>
</evidence>
<reference evidence="13 14" key="1">
    <citation type="submission" date="2019-11" db="EMBL/GenBank/DDBJ databases">
        <title>Genome-resolved metagenomics to study the prevalence of co-infection and intraspecific heterogeneity among plant pathogen metapopulations.</title>
        <authorList>
            <person name="Newberry E."/>
            <person name="Bhandari R."/>
            <person name="Kemble J."/>
            <person name="Sikora E."/>
            <person name="Potnis N."/>
        </authorList>
    </citation>
    <scope>NUCLEOTIDE SEQUENCE [LARGE SCALE GENOMIC DNA]</scope>
    <source>
        <strain evidence="13">Xp_Tom_Tuscaloosa_18b</strain>
    </source>
</reference>
<evidence type="ECO:0000256" key="3">
    <source>
        <dbReference type="ARBA" id="ARBA00022679"/>
    </source>
</evidence>
<evidence type="ECO:0000259" key="12">
    <source>
        <dbReference type="Pfam" id="PF13493"/>
    </source>
</evidence>
<keyword evidence="9" id="KW-0902">Two-component regulatory system</keyword>
<dbReference type="EMBL" id="JAAGYU010002360">
    <property type="protein sequence ID" value="NEL81220.1"/>
    <property type="molecule type" value="Genomic_DNA"/>
</dbReference>
<dbReference type="GO" id="GO:0005524">
    <property type="term" value="F:ATP binding"/>
    <property type="evidence" value="ECO:0007669"/>
    <property type="project" value="UniProtKB-KW"/>
</dbReference>
<evidence type="ECO:0000256" key="2">
    <source>
        <dbReference type="ARBA" id="ARBA00022553"/>
    </source>
</evidence>
<dbReference type="InterPro" id="IPR025201">
    <property type="entry name" value="KdpD_TM"/>
</dbReference>
<organism evidence="13 14">
    <name type="scientific">Xanthomonas perforans</name>
    <dbReference type="NCBI Taxonomy" id="442694"/>
    <lineage>
        <taxon>Bacteria</taxon>
        <taxon>Pseudomonadati</taxon>
        <taxon>Pseudomonadota</taxon>
        <taxon>Gammaproteobacteria</taxon>
        <taxon>Lysobacterales</taxon>
        <taxon>Lysobacteraceae</taxon>
        <taxon>Xanthomonas</taxon>
    </lineage>
</organism>
<keyword evidence="2" id="KW-0597">Phosphoprotein</keyword>
<feature type="domain" description="Sensor protein KdpD transmembrane" evidence="12">
    <location>
        <begin position="2"/>
        <end position="59"/>
    </location>
</feature>
<feature type="transmembrane region" description="Helical" evidence="11">
    <location>
        <begin position="33"/>
        <end position="51"/>
    </location>
</feature>
<dbReference type="GO" id="GO:0000155">
    <property type="term" value="F:phosphorelay sensor kinase activity"/>
    <property type="evidence" value="ECO:0007669"/>
    <property type="project" value="TreeGrafter"/>
</dbReference>
<evidence type="ECO:0000256" key="9">
    <source>
        <dbReference type="ARBA" id="ARBA00023012"/>
    </source>
</evidence>
<dbReference type="Pfam" id="PF13493">
    <property type="entry name" value="DUF4118"/>
    <property type="match status" value="1"/>
</dbReference>
<keyword evidence="3" id="KW-0808">Transferase</keyword>
<evidence type="ECO:0000313" key="14">
    <source>
        <dbReference type="Proteomes" id="UP000471082"/>
    </source>
</evidence>
<proteinExistence type="predicted"/>
<dbReference type="GO" id="GO:0005886">
    <property type="term" value="C:plasma membrane"/>
    <property type="evidence" value="ECO:0007669"/>
    <property type="project" value="TreeGrafter"/>
</dbReference>
<keyword evidence="4 11" id="KW-0812">Transmembrane</keyword>
<dbReference type="PANTHER" id="PTHR45569:SF1">
    <property type="entry name" value="SENSOR PROTEIN KDPD"/>
    <property type="match status" value="1"/>
</dbReference>
<evidence type="ECO:0000256" key="5">
    <source>
        <dbReference type="ARBA" id="ARBA00022741"/>
    </source>
</evidence>
<feature type="transmembrane region" description="Helical" evidence="11">
    <location>
        <begin position="7"/>
        <end position="27"/>
    </location>
</feature>
<keyword evidence="5" id="KW-0547">Nucleotide-binding</keyword>
<keyword evidence="7" id="KW-0067">ATP-binding</keyword>
<evidence type="ECO:0000256" key="8">
    <source>
        <dbReference type="ARBA" id="ARBA00022989"/>
    </source>
</evidence>
<feature type="non-terminal residue" evidence="13">
    <location>
        <position position="1"/>
    </location>
</feature>
<comment type="subcellular location">
    <subcellularLocation>
        <location evidence="1">Membrane</location>
        <topology evidence="1">Multi-pass membrane protein</topology>
    </subcellularLocation>
</comment>
<keyword evidence="10 11" id="KW-0472">Membrane</keyword>
<evidence type="ECO:0000256" key="1">
    <source>
        <dbReference type="ARBA" id="ARBA00004141"/>
    </source>
</evidence>
<evidence type="ECO:0000256" key="11">
    <source>
        <dbReference type="SAM" id="Phobius"/>
    </source>
</evidence>
<name>A0A7X5N4A1_XANPE</name>
<dbReference type="InterPro" id="IPR038318">
    <property type="entry name" value="KdpD_sf"/>
</dbReference>
<dbReference type="PANTHER" id="PTHR45569">
    <property type="entry name" value="SENSOR PROTEIN KDPD"/>
    <property type="match status" value="1"/>
</dbReference>
<accession>A0A7X5N4A1</accession>
<keyword evidence="8 11" id="KW-1133">Transmembrane helix</keyword>
<dbReference type="Proteomes" id="UP000471082">
    <property type="component" value="Unassembled WGS sequence"/>
</dbReference>
<evidence type="ECO:0000256" key="7">
    <source>
        <dbReference type="ARBA" id="ARBA00022840"/>
    </source>
</evidence>
<evidence type="ECO:0000256" key="10">
    <source>
        <dbReference type="ARBA" id="ARBA00023136"/>
    </source>
</evidence>
<dbReference type="InterPro" id="IPR052023">
    <property type="entry name" value="Histidine_kinase_KdpD"/>
</dbReference>
<sequence>SVAVMAAILCFLAYNFLFIAPRFTFAIGARQGVITVFLFLAAALVAGRLASRLRMQVIALRAANRHARARQQLGRQLASAAGNGEVA</sequence>
<dbReference type="Gene3D" id="1.20.120.620">
    <property type="entry name" value="Backbone structure of the membrane domain of e. Coli histidine kinase receptor kdpd"/>
    <property type="match status" value="1"/>
</dbReference>
<evidence type="ECO:0000313" key="13">
    <source>
        <dbReference type="EMBL" id="NEL81220.1"/>
    </source>
</evidence>
<comment type="caution">
    <text evidence="13">The sequence shown here is derived from an EMBL/GenBank/DDBJ whole genome shotgun (WGS) entry which is preliminary data.</text>
</comment>
<feature type="non-terminal residue" evidence="13">
    <location>
        <position position="87"/>
    </location>
</feature>
<evidence type="ECO:0000256" key="6">
    <source>
        <dbReference type="ARBA" id="ARBA00022777"/>
    </source>
</evidence>